<dbReference type="InterPro" id="IPR006099">
    <property type="entry name" value="MeMalonylCoA_mutase_a/b_cat"/>
</dbReference>
<dbReference type="CDD" id="cd03677">
    <property type="entry name" value="MM_CoA_mutase_beta"/>
    <property type="match status" value="1"/>
</dbReference>
<dbReference type="PANTHER" id="PTHR48101:SF1">
    <property type="entry name" value="METHYLMALONYL-COA MUTASE, LARGE SUBUNIT"/>
    <property type="match status" value="1"/>
</dbReference>
<dbReference type="EMBL" id="JBHUOJ010000032">
    <property type="protein sequence ID" value="MFD2834510.1"/>
    <property type="molecule type" value="Genomic_DNA"/>
</dbReference>
<dbReference type="Proteomes" id="UP001597438">
    <property type="component" value="Unassembled WGS sequence"/>
</dbReference>
<reference evidence="3" key="1">
    <citation type="journal article" date="2019" name="Int. J. Syst. Evol. Microbiol.">
        <title>The Global Catalogue of Microorganisms (GCM) 10K type strain sequencing project: providing services to taxonomists for standard genome sequencing and annotation.</title>
        <authorList>
            <consortium name="The Broad Institute Genomics Platform"/>
            <consortium name="The Broad Institute Genome Sequencing Center for Infectious Disease"/>
            <person name="Wu L."/>
            <person name="Ma J."/>
        </authorList>
    </citation>
    <scope>NUCLEOTIDE SEQUENCE [LARGE SCALE GENOMIC DNA]</scope>
    <source>
        <strain evidence="3">KCTC 52925</strain>
    </source>
</reference>
<evidence type="ECO:0000259" key="1">
    <source>
        <dbReference type="Pfam" id="PF01642"/>
    </source>
</evidence>
<name>A0ABW5X7D7_9FLAO</name>
<gene>
    <name evidence="2" type="ORF">ACFSYS_14555</name>
</gene>
<evidence type="ECO:0000313" key="2">
    <source>
        <dbReference type="EMBL" id="MFD2834510.1"/>
    </source>
</evidence>
<organism evidence="2 3">
    <name type="scientific">Christiangramia antarctica</name>
    <dbReference type="NCBI Taxonomy" id="2058158"/>
    <lineage>
        <taxon>Bacteria</taxon>
        <taxon>Pseudomonadati</taxon>
        <taxon>Bacteroidota</taxon>
        <taxon>Flavobacteriia</taxon>
        <taxon>Flavobacteriales</taxon>
        <taxon>Flavobacteriaceae</taxon>
        <taxon>Christiangramia</taxon>
    </lineage>
</organism>
<dbReference type="Pfam" id="PF01642">
    <property type="entry name" value="MM_CoA_mutase"/>
    <property type="match status" value="1"/>
</dbReference>
<sequence>MKELLFQEFQEVSAKQWKQKIQVDLKGEDYNKKLVTPTLHGISIKPFYNEDDLNKTYSNSANSGWNICEQVYVNAVKPAIRKCSEKLQKGAESLWLIIPDESINVPKLISEIPEGTKIFLQLNFMNADYCQKLNEFLQNKNYEVFLQTDIIGHLSRDGNWFNNLKSDHSEFEKIIFNSSNFESVMSIDTRLYQNAGANIPQQLAYAMAHLTEYLNHFSEISEKVNIKKVQFLVAIGSDYFFEIAKLRALRWLFSTIISEFKIAAEISILAEPSQRNKTLYDYNVNMLRTTTESMSAILGGADEVRNSPYDSIFHKNNEFGDRIARNQLLILKHESYLDKVENPAEGTFYIEVLTEQIAQKALEIFKDIEKGGGFLKQLKLGTVQKKIRESAELEQERFDDGEIILIGTNKFANKEDEMSNDIELFPFLKQNPRKTLIESILPKRLGEKIEKERLESEKSI</sequence>
<evidence type="ECO:0000313" key="3">
    <source>
        <dbReference type="Proteomes" id="UP001597438"/>
    </source>
</evidence>
<dbReference type="SUPFAM" id="SSF51703">
    <property type="entry name" value="Cobalamin (vitamin B12)-dependent enzymes"/>
    <property type="match status" value="1"/>
</dbReference>
<accession>A0ABW5X7D7</accession>
<comment type="caution">
    <text evidence="2">The sequence shown here is derived from an EMBL/GenBank/DDBJ whole genome shotgun (WGS) entry which is preliminary data.</text>
</comment>
<dbReference type="RefSeq" id="WP_251738866.1">
    <property type="nucleotide sequence ID" value="NZ_JBHUOJ010000032.1"/>
</dbReference>
<proteinExistence type="predicted"/>
<feature type="domain" description="Methylmalonyl-CoA mutase alpha/beta chain catalytic" evidence="1">
    <location>
        <begin position="143"/>
        <end position="423"/>
    </location>
</feature>
<keyword evidence="3" id="KW-1185">Reference proteome</keyword>
<protein>
    <submittedName>
        <fullName evidence="2">Methylmalonyl-CoA mutase subunit beta</fullName>
    </submittedName>
</protein>
<dbReference type="PANTHER" id="PTHR48101">
    <property type="entry name" value="METHYLMALONYL-COA MUTASE, MITOCHONDRIAL-RELATED"/>
    <property type="match status" value="1"/>
</dbReference>
<dbReference type="InterPro" id="IPR016176">
    <property type="entry name" value="Cbl-dep_enz_cat"/>
</dbReference>
<dbReference type="Gene3D" id="3.20.20.240">
    <property type="entry name" value="Methylmalonyl-CoA mutase"/>
    <property type="match status" value="2"/>
</dbReference>